<comment type="caution">
    <text evidence="1">The sequence shown here is derived from an EMBL/GenBank/DDBJ whole genome shotgun (WGS) entry which is preliminary data.</text>
</comment>
<dbReference type="EMBL" id="JAAXOS010000005">
    <property type="protein sequence ID" value="NKY26908.1"/>
    <property type="molecule type" value="Genomic_DNA"/>
</dbReference>
<keyword evidence="2" id="KW-1185">Reference proteome</keyword>
<dbReference type="AlphaFoldDB" id="A0A7X6L324"/>
<proteinExistence type="predicted"/>
<dbReference type="RefSeq" id="WP_157113934.1">
    <property type="nucleotide sequence ID" value="NZ_JAAXOS010000005.1"/>
</dbReference>
<organism evidence="1 2">
    <name type="scientific">Nocardia gamkensis</name>
    <dbReference type="NCBI Taxonomy" id="352869"/>
    <lineage>
        <taxon>Bacteria</taxon>
        <taxon>Bacillati</taxon>
        <taxon>Actinomycetota</taxon>
        <taxon>Actinomycetes</taxon>
        <taxon>Mycobacteriales</taxon>
        <taxon>Nocardiaceae</taxon>
        <taxon>Nocardia</taxon>
    </lineage>
</organism>
<accession>A0A7X6L324</accession>
<evidence type="ECO:0000313" key="2">
    <source>
        <dbReference type="Proteomes" id="UP000540698"/>
    </source>
</evidence>
<name>A0A7X6L324_9NOCA</name>
<reference evidence="1 2" key="1">
    <citation type="submission" date="2020-04" db="EMBL/GenBank/DDBJ databases">
        <title>MicrobeNet Type strains.</title>
        <authorList>
            <person name="Nicholson A.C."/>
        </authorList>
    </citation>
    <scope>NUCLEOTIDE SEQUENCE [LARGE SCALE GENOMIC DNA]</scope>
    <source>
        <strain evidence="1 2">DSM 44956</strain>
    </source>
</reference>
<evidence type="ECO:0000313" key="1">
    <source>
        <dbReference type="EMBL" id="NKY26908.1"/>
    </source>
</evidence>
<protein>
    <submittedName>
        <fullName evidence="1">Uncharacterized protein</fullName>
    </submittedName>
</protein>
<gene>
    <name evidence="1" type="ORF">HGB38_11830</name>
</gene>
<sequence length="146" mass="16083">MTGTEWEMFCSEVFAIAERYAIQTFSNPGTLVLSSGSSSTEAEVRGANPHIKLVDMGDAAVRIETGWCVRAIADYEIQFEDKPSQAAAAVEAIILGGAEEYVITDDDDRWVAFGWCIRGKDSLMSRPPHITSGRKAVRRLLPWRSA</sequence>
<dbReference type="Proteomes" id="UP000540698">
    <property type="component" value="Unassembled WGS sequence"/>
</dbReference>